<sequence length="216" mass="22988">MVKNIMRTDLAVLFDLDSTLVDSSAAVRNSWIQLAGEAGFAPQALVGLHGVPAEGCIRILLPHADETEVQHWTARIEDIEVGAIDGVVAIPGAIELLAALDEREIPWTIVTSCTAPLAKIRTKIAGIAQPTTTVTFSDVTHGKPHAEPFLLGASRLGVDPSNCWVIEDAHSGVTAGKSAGATVAAVLTTHSREELPHADHYLESLLDLLTLIDQER</sequence>
<dbReference type="Gene3D" id="3.40.50.1000">
    <property type="entry name" value="HAD superfamily/HAD-like"/>
    <property type="match status" value="1"/>
</dbReference>
<dbReference type="AlphaFoldDB" id="A0A6J5YRN8"/>
<gene>
    <name evidence="1" type="ORF">UFOPK3770_00225</name>
</gene>
<reference evidence="1" key="1">
    <citation type="submission" date="2020-05" db="EMBL/GenBank/DDBJ databases">
        <authorList>
            <person name="Chiriac C."/>
            <person name="Salcher M."/>
            <person name="Ghai R."/>
            <person name="Kavagutti S V."/>
        </authorList>
    </citation>
    <scope>NUCLEOTIDE SEQUENCE</scope>
</reference>
<dbReference type="PANTHER" id="PTHR43481:SF4">
    <property type="entry name" value="GLYCEROL-1-PHOSPHATE PHOSPHOHYDROLASE 1-RELATED"/>
    <property type="match status" value="1"/>
</dbReference>
<dbReference type="InterPro" id="IPR023198">
    <property type="entry name" value="PGP-like_dom2"/>
</dbReference>
<dbReference type="Gene3D" id="1.10.150.240">
    <property type="entry name" value="Putative phosphatase, domain 2"/>
    <property type="match status" value="1"/>
</dbReference>
<dbReference type="InterPro" id="IPR006439">
    <property type="entry name" value="HAD-SF_hydro_IA"/>
</dbReference>
<dbReference type="SFLD" id="SFLDS00003">
    <property type="entry name" value="Haloacid_Dehalogenase"/>
    <property type="match status" value="1"/>
</dbReference>
<proteinExistence type="predicted"/>
<dbReference type="InterPro" id="IPR036412">
    <property type="entry name" value="HAD-like_sf"/>
</dbReference>
<dbReference type="InterPro" id="IPR023214">
    <property type="entry name" value="HAD_sf"/>
</dbReference>
<name>A0A6J5YRN8_9ZZZZ</name>
<organism evidence="1">
    <name type="scientific">freshwater metagenome</name>
    <dbReference type="NCBI Taxonomy" id="449393"/>
    <lineage>
        <taxon>unclassified sequences</taxon>
        <taxon>metagenomes</taxon>
        <taxon>ecological metagenomes</taxon>
    </lineage>
</organism>
<dbReference type="EMBL" id="CAESAJ010000012">
    <property type="protein sequence ID" value="CAB4331582.1"/>
    <property type="molecule type" value="Genomic_DNA"/>
</dbReference>
<dbReference type="NCBIfam" id="TIGR01509">
    <property type="entry name" value="HAD-SF-IA-v3"/>
    <property type="match status" value="1"/>
</dbReference>
<dbReference type="SFLD" id="SFLDG01129">
    <property type="entry name" value="C1.5:_HAD__Beta-PGM__Phosphata"/>
    <property type="match status" value="1"/>
</dbReference>
<dbReference type="Pfam" id="PF00702">
    <property type="entry name" value="Hydrolase"/>
    <property type="match status" value="1"/>
</dbReference>
<dbReference type="GO" id="GO:0050308">
    <property type="term" value="F:sugar-phosphatase activity"/>
    <property type="evidence" value="ECO:0007669"/>
    <property type="project" value="TreeGrafter"/>
</dbReference>
<evidence type="ECO:0000313" key="1">
    <source>
        <dbReference type="EMBL" id="CAB4331582.1"/>
    </source>
</evidence>
<protein>
    <submittedName>
        <fullName evidence="1">Unannotated protein</fullName>
    </submittedName>
</protein>
<accession>A0A6J5YRN8</accession>
<dbReference type="PANTHER" id="PTHR43481">
    <property type="entry name" value="FRUCTOSE-1-PHOSPHATE PHOSPHATASE"/>
    <property type="match status" value="1"/>
</dbReference>
<dbReference type="InterPro" id="IPR051806">
    <property type="entry name" value="HAD-like_SPP"/>
</dbReference>
<dbReference type="SUPFAM" id="SSF56784">
    <property type="entry name" value="HAD-like"/>
    <property type="match status" value="1"/>
</dbReference>